<organism evidence="12 13">
    <name type="scientific">Tepidicaulis marinus</name>
    <dbReference type="NCBI Taxonomy" id="1333998"/>
    <lineage>
        <taxon>Bacteria</taxon>
        <taxon>Pseudomonadati</taxon>
        <taxon>Pseudomonadota</taxon>
        <taxon>Alphaproteobacteria</taxon>
        <taxon>Hyphomicrobiales</taxon>
        <taxon>Parvibaculaceae</taxon>
        <taxon>Tepidicaulis</taxon>
    </lineage>
</organism>
<dbReference type="SUPFAM" id="SSF110111">
    <property type="entry name" value="Ctag/Cox11"/>
    <property type="match status" value="1"/>
</dbReference>
<dbReference type="Proteomes" id="UP000028702">
    <property type="component" value="Unassembled WGS sequence"/>
</dbReference>
<dbReference type="RefSeq" id="WP_052379292.1">
    <property type="nucleotide sequence ID" value="NZ_BBIO01000006.1"/>
</dbReference>
<dbReference type="Pfam" id="PF04442">
    <property type="entry name" value="CtaG_Cox11"/>
    <property type="match status" value="1"/>
</dbReference>
<dbReference type="InterPro" id="IPR007533">
    <property type="entry name" value="Cyt_c_oxidase_assmbl_CtaG"/>
</dbReference>
<keyword evidence="13" id="KW-1185">Reference proteome</keyword>
<dbReference type="GO" id="GO:0005507">
    <property type="term" value="F:copper ion binding"/>
    <property type="evidence" value="ECO:0007669"/>
    <property type="project" value="InterPro"/>
</dbReference>
<keyword evidence="10" id="KW-1003">Cell membrane</keyword>
<comment type="function">
    <text evidence="1 10">Exerts its effect at some terminal stage of cytochrome c oxidase synthesis, probably by being involved in the insertion of the copper B into subunit I.</text>
</comment>
<evidence type="ECO:0000256" key="10">
    <source>
        <dbReference type="HAMAP-Rule" id="MF_00155"/>
    </source>
</evidence>
<keyword evidence="10" id="KW-0997">Cell inner membrane</keyword>
<comment type="caution">
    <text evidence="12">The sequence shown here is derived from an EMBL/GenBank/DDBJ whole genome shotgun (WGS) entry which is preliminary data.</text>
</comment>
<comment type="subcellular location">
    <subcellularLocation>
        <location evidence="2 10">Cell inner membrane</location>
        <topology evidence="2 10">Single-pass type II membrane protein</topology>
        <orientation evidence="2 10">Periplasmic side</orientation>
    </subcellularLocation>
</comment>
<feature type="transmembrane region" description="Helical" evidence="11">
    <location>
        <begin position="21"/>
        <end position="40"/>
    </location>
</feature>
<keyword evidence="5 10" id="KW-0812">Transmembrane</keyword>
<name>A0A081BAE9_9HYPH</name>
<dbReference type="PANTHER" id="PTHR21320:SF3">
    <property type="entry name" value="CYTOCHROME C OXIDASE ASSEMBLY PROTEIN COX11, MITOCHONDRIAL-RELATED"/>
    <property type="match status" value="1"/>
</dbReference>
<accession>A0A081BAE9</accession>
<dbReference type="PIRSF" id="PIRSF005413">
    <property type="entry name" value="COX11"/>
    <property type="match status" value="1"/>
</dbReference>
<evidence type="ECO:0000256" key="7">
    <source>
        <dbReference type="ARBA" id="ARBA00022989"/>
    </source>
</evidence>
<evidence type="ECO:0000256" key="6">
    <source>
        <dbReference type="ARBA" id="ARBA00022968"/>
    </source>
</evidence>
<evidence type="ECO:0000256" key="4">
    <source>
        <dbReference type="ARBA" id="ARBA00015384"/>
    </source>
</evidence>
<evidence type="ECO:0000313" key="12">
    <source>
        <dbReference type="EMBL" id="GAK45017.1"/>
    </source>
</evidence>
<dbReference type="FunFam" id="2.60.370.10:FF:000001">
    <property type="entry name" value="COX11 cytochrome c oxidase assembly homolog"/>
    <property type="match status" value="1"/>
</dbReference>
<evidence type="ECO:0000256" key="2">
    <source>
        <dbReference type="ARBA" id="ARBA00004382"/>
    </source>
</evidence>
<comment type="similarity">
    <text evidence="3 10">Belongs to the COX11/CtaG family.</text>
</comment>
<keyword evidence="7 10" id="KW-1133">Transmembrane helix</keyword>
<evidence type="ECO:0000256" key="3">
    <source>
        <dbReference type="ARBA" id="ARBA00009620"/>
    </source>
</evidence>
<dbReference type="Gene3D" id="2.60.370.10">
    <property type="entry name" value="Ctag/Cox11"/>
    <property type="match status" value="1"/>
</dbReference>
<dbReference type="NCBIfam" id="NF003465">
    <property type="entry name" value="PRK05089.1"/>
    <property type="match status" value="1"/>
</dbReference>
<evidence type="ECO:0000256" key="11">
    <source>
        <dbReference type="SAM" id="Phobius"/>
    </source>
</evidence>
<dbReference type="EMBL" id="BBIO01000006">
    <property type="protein sequence ID" value="GAK45017.1"/>
    <property type="molecule type" value="Genomic_DNA"/>
</dbReference>
<evidence type="ECO:0000313" key="13">
    <source>
        <dbReference type="Proteomes" id="UP000028702"/>
    </source>
</evidence>
<dbReference type="PANTHER" id="PTHR21320">
    <property type="entry name" value="CYTOCHROME C OXIDASE ASSEMBLY PROTEIN COX11-RELATED"/>
    <property type="match status" value="1"/>
</dbReference>
<dbReference type="HAMAP" id="MF_00155">
    <property type="entry name" value="CtaG"/>
    <property type="match status" value="1"/>
</dbReference>
<proteinExistence type="inferred from homology"/>
<keyword evidence="9 10" id="KW-0472">Membrane</keyword>
<evidence type="ECO:0000256" key="9">
    <source>
        <dbReference type="ARBA" id="ARBA00023136"/>
    </source>
</evidence>
<protein>
    <recommendedName>
        <fullName evidence="4 10">Cytochrome c oxidase assembly protein CtaG</fullName>
    </recommendedName>
</protein>
<evidence type="ECO:0000256" key="1">
    <source>
        <dbReference type="ARBA" id="ARBA00004007"/>
    </source>
</evidence>
<dbReference type="GO" id="GO:0005886">
    <property type="term" value="C:plasma membrane"/>
    <property type="evidence" value="ECO:0007669"/>
    <property type="project" value="UniProtKB-SubCell"/>
</dbReference>
<dbReference type="STRING" id="1333998.M2A_1516"/>
<keyword evidence="8 10" id="KW-0186">Copper</keyword>
<reference evidence="12 13" key="1">
    <citation type="submission" date="2014-07" db="EMBL/GenBank/DDBJ databases">
        <title>Tepidicaulis marinum gen. nov., sp. nov., a novel marine bacterium denitrifying nitrate to nitrous oxide strictly under microaerobic conditions.</title>
        <authorList>
            <person name="Takeuchi M."/>
            <person name="Yamagishi T."/>
            <person name="Kamagata Y."/>
            <person name="Oshima K."/>
            <person name="Hattori M."/>
            <person name="Katayama T."/>
            <person name="Hanada S."/>
            <person name="Tamaki H."/>
            <person name="Marumo K."/>
            <person name="Maeda H."/>
            <person name="Nedachi M."/>
            <person name="Iwasaki W."/>
            <person name="Suwa Y."/>
            <person name="Sakata S."/>
        </authorList>
    </citation>
    <scope>NUCLEOTIDE SEQUENCE [LARGE SCALE GENOMIC DNA]</scope>
    <source>
        <strain evidence="12 13">MA2</strain>
    </source>
</reference>
<keyword evidence="6 10" id="KW-0735">Signal-anchor</keyword>
<evidence type="ECO:0000256" key="8">
    <source>
        <dbReference type="ARBA" id="ARBA00023008"/>
    </source>
</evidence>
<feature type="topological domain" description="Cytoplasmic" evidence="10">
    <location>
        <begin position="1"/>
        <end position="12"/>
    </location>
</feature>
<dbReference type="GO" id="GO:0008535">
    <property type="term" value="P:respiratory chain complex IV assembly"/>
    <property type="evidence" value="ECO:0007669"/>
    <property type="project" value="UniProtKB-UniRule"/>
</dbReference>
<dbReference type="eggNOG" id="COG3175">
    <property type="taxonomic scope" value="Bacteria"/>
</dbReference>
<sequence>MNGAQGMTAAAYENRTGGLKIALLCAGVAAGMVGLSYAAVPLYQIFCQVTGYGGTTNRADTASASVLDRQITIRFDGNVSKDIPWDFKPVSEPVTLKVGETGLAFYEAYNNSDKPIVGTATFNVTPQQAGYYFNKIECFCFTEQRLEPGQRVDMPVTFFIDPEIADDPQLDSIKTITLSYTFFPKKEASSE</sequence>
<feature type="topological domain" description="Periplasmic" evidence="10">
    <location>
        <begin position="40"/>
        <end position="191"/>
    </location>
</feature>
<gene>
    <name evidence="10" type="primary">ctaG</name>
    <name evidence="12" type="ORF">M2A_1516</name>
</gene>
<evidence type="ECO:0000256" key="5">
    <source>
        <dbReference type="ARBA" id="ARBA00022692"/>
    </source>
</evidence>
<dbReference type="AlphaFoldDB" id="A0A081BAE9"/>
<dbReference type="InterPro" id="IPR023471">
    <property type="entry name" value="CtaG/Cox11_dom_sf"/>
</dbReference>